<dbReference type="AlphaFoldDB" id="A0A8K0NGZ2"/>
<sequence length="77" mass="8431">MSKPVDIPSKPKDFVDGPGSQFCGDVYCGSPQLIAEVTPSGQVIEKWGVPPKPGDEKLPMPRPPRKTKAEKRQSKKK</sequence>
<comment type="caution">
    <text evidence="2">The sequence shown here is derived from an EMBL/GenBank/DDBJ whole genome shotgun (WGS) entry which is preliminary data.</text>
</comment>
<evidence type="ECO:0000313" key="3">
    <source>
        <dbReference type="Proteomes" id="UP000811619"/>
    </source>
</evidence>
<reference evidence="2" key="1">
    <citation type="journal article" date="2020" name="bioRxiv">
        <title>Whole genome comparisons of ergot fungi reveals the divergence and evolution of species within the genus Claviceps are the result of varying mechanisms driving genome evolution and host range expansion.</title>
        <authorList>
            <person name="Wyka S.A."/>
            <person name="Mondo S.J."/>
            <person name="Liu M."/>
            <person name="Dettman J."/>
            <person name="Nalam V."/>
            <person name="Broders K.D."/>
        </authorList>
    </citation>
    <scope>NUCLEOTIDE SEQUENCE</scope>
    <source>
        <strain evidence="2">CCC 489</strain>
    </source>
</reference>
<evidence type="ECO:0000313" key="2">
    <source>
        <dbReference type="EMBL" id="KAG5920683.1"/>
    </source>
</evidence>
<protein>
    <submittedName>
        <fullName evidence="2">Uncharacterized protein</fullName>
    </submittedName>
</protein>
<gene>
    <name evidence="2" type="ORF">E4U42_006099</name>
</gene>
<evidence type="ECO:0000256" key="1">
    <source>
        <dbReference type="SAM" id="MobiDB-lite"/>
    </source>
</evidence>
<dbReference type="EMBL" id="SRPY01000599">
    <property type="protein sequence ID" value="KAG5920683.1"/>
    <property type="molecule type" value="Genomic_DNA"/>
</dbReference>
<name>A0A8K0NGZ2_9HYPO</name>
<dbReference type="OrthoDB" id="4955885at2759"/>
<keyword evidence="3" id="KW-1185">Reference proteome</keyword>
<organism evidence="2 3">
    <name type="scientific">Claviceps africana</name>
    <dbReference type="NCBI Taxonomy" id="83212"/>
    <lineage>
        <taxon>Eukaryota</taxon>
        <taxon>Fungi</taxon>
        <taxon>Dikarya</taxon>
        <taxon>Ascomycota</taxon>
        <taxon>Pezizomycotina</taxon>
        <taxon>Sordariomycetes</taxon>
        <taxon>Hypocreomycetidae</taxon>
        <taxon>Hypocreales</taxon>
        <taxon>Clavicipitaceae</taxon>
        <taxon>Claviceps</taxon>
    </lineage>
</organism>
<feature type="compositionally biased region" description="Basic residues" evidence="1">
    <location>
        <begin position="63"/>
        <end position="77"/>
    </location>
</feature>
<accession>A0A8K0NGZ2</accession>
<proteinExistence type="predicted"/>
<dbReference type="Proteomes" id="UP000811619">
    <property type="component" value="Unassembled WGS sequence"/>
</dbReference>
<feature type="region of interest" description="Disordered" evidence="1">
    <location>
        <begin position="44"/>
        <end position="77"/>
    </location>
</feature>